<dbReference type="AlphaFoldDB" id="A0A7Y7U6J9"/>
<keyword evidence="4" id="KW-1185">Reference proteome</keyword>
<sequence>MSDSAARPNADEEWENLLRQWRAQPGAQPRPYFYSRVQARLIRETTAVHAPARTWLHWPAYAVMLVLLLLLSGDDPALHSMSNTNQDSSKWLELPFESK</sequence>
<comment type="caution">
    <text evidence="3">The sequence shown here is derived from an EMBL/GenBank/DDBJ whole genome shotgun (WGS) entry which is preliminary data.</text>
</comment>
<reference evidence="3 4" key="1">
    <citation type="submission" date="2020-05" db="EMBL/GenBank/DDBJ databases">
        <title>Hymenobacter terrestris sp. nov. and Hymenobacter lapidiphilus sp. nov., isolated from regoliths in Antarctica.</title>
        <authorList>
            <person name="Sedlacek I."/>
            <person name="Pantucek R."/>
            <person name="Zeman M."/>
            <person name="Holochova P."/>
            <person name="Kralova S."/>
            <person name="Stankova E."/>
            <person name="Sedo O."/>
            <person name="Micenkova L."/>
            <person name="Svec P."/>
            <person name="Gupta V."/>
            <person name="Sood U."/>
            <person name="Korpole U.S."/>
            <person name="Lal R."/>
        </authorList>
    </citation>
    <scope>NUCLEOTIDE SEQUENCE [LARGE SCALE GENOMIC DNA]</scope>
    <source>
        <strain evidence="3 4">P5342</strain>
    </source>
</reference>
<name>A0A7Y7U6J9_9BACT</name>
<feature type="compositionally biased region" description="Polar residues" evidence="1">
    <location>
        <begin position="80"/>
        <end position="89"/>
    </location>
</feature>
<dbReference type="EMBL" id="JABKAU010000030">
    <property type="protein sequence ID" value="NVO32487.1"/>
    <property type="molecule type" value="Genomic_DNA"/>
</dbReference>
<feature type="region of interest" description="Disordered" evidence="1">
    <location>
        <begin position="79"/>
        <end position="99"/>
    </location>
</feature>
<proteinExistence type="predicted"/>
<organism evidence="3 4">
    <name type="scientific">Hymenobacter lapidiphilus</name>
    <dbReference type="NCBI Taxonomy" id="2608003"/>
    <lineage>
        <taxon>Bacteria</taxon>
        <taxon>Pseudomonadati</taxon>
        <taxon>Bacteroidota</taxon>
        <taxon>Cytophagia</taxon>
        <taxon>Cytophagales</taxon>
        <taxon>Hymenobacteraceae</taxon>
        <taxon>Hymenobacter</taxon>
    </lineage>
</organism>
<evidence type="ECO:0000256" key="1">
    <source>
        <dbReference type="SAM" id="MobiDB-lite"/>
    </source>
</evidence>
<feature type="transmembrane region" description="Helical" evidence="2">
    <location>
        <begin position="55"/>
        <end position="73"/>
    </location>
</feature>
<evidence type="ECO:0000313" key="3">
    <source>
        <dbReference type="EMBL" id="NVO32487.1"/>
    </source>
</evidence>
<accession>A0A7Y7U6J9</accession>
<evidence type="ECO:0000313" key="4">
    <source>
        <dbReference type="Proteomes" id="UP000565521"/>
    </source>
</evidence>
<keyword evidence="2" id="KW-1133">Transmembrane helix</keyword>
<evidence type="ECO:0000256" key="2">
    <source>
        <dbReference type="SAM" id="Phobius"/>
    </source>
</evidence>
<dbReference type="RefSeq" id="WP_176909355.1">
    <property type="nucleotide sequence ID" value="NZ_JABKAU010000030.1"/>
</dbReference>
<protein>
    <submittedName>
        <fullName evidence="3">Uncharacterized protein</fullName>
    </submittedName>
</protein>
<gene>
    <name evidence="3" type="ORF">HW554_14825</name>
</gene>
<dbReference type="Proteomes" id="UP000565521">
    <property type="component" value="Unassembled WGS sequence"/>
</dbReference>
<keyword evidence="2" id="KW-0472">Membrane</keyword>
<keyword evidence="2" id="KW-0812">Transmembrane</keyword>